<dbReference type="AlphaFoldDB" id="A0A0U1DNI5"/>
<organism evidence="1 2">
    <name type="scientific">Mycobacterium europaeum</name>
    <dbReference type="NCBI Taxonomy" id="761804"/>
    <lineage>
        <taxon>Bacteria</taxon>
        <taxon>Bacillati</taxon>
        <taxon>Actinomycetota</taxon>
        <taxon>Actinomycetes</taxon>
        <taxon>Mycobacteriales</taxon>
        <taxon>Mycobacteriaceae</taxon>
        <taxon>Mycobacterium</taxon>
        <taxon>Mycobacterium simiae complex</taxon>
    </lineage>
</organism>
<dbReference type="SUPFAM" id="SSF51735">
    <property type="entry name" value="NAD(P)-binding Rossmann-fold domains"/>
    <property type="match status" value="1"/>
</dbReference>
<keyword evidence="2" id="KW-1185">Reference proteome</keyword>
<sequence length="148" mass="15949">MPHRVIQWGTGNTGAHSLRFLLEDPAFDVVGVWVKREQNVGRTAGELAGLPMNGPIATHDVDDLVAMAADCVVYTAAEPTGSPKERGTEGWESADTMCRLLVSGKNVVATGISGLNNPRAFGVLDADHFHRHALDVNRHLALRRSGEQ</sequence>
<protein>
    <submittedName>
        <fullName evidence="1">Dihydrodipicolinate reductase</fullName>
    </submittedName>
</protein>
<name>A0A0U1DNI5_9MYCO</name>
<accession>A0A0U1DNI5</accession>
<gene>
    <name evidence="1" type="ORF">BN000_04117</name>
</gene>
<evidence type="ECO:0000313" key="1">
    <source>
        <dbReference type="EMBL" id="CQD18254.1"/>
    </source>
</evidence>
<dbReference type="InterPro" id="IPR036291">
    <property type="entry name" value="NAD(P)-bd_dom_sf"/>
</dbReference>
<dbReference type="Gene3D" id="3.40.50.720">
    <property type="entry name" value="NAD(P)-binding Rossmann-like Domain"/>
    <property type="match status" value="1"/>
</dbReference>
<dbReference type="Proteomes" id="UP000199601">
    <property type="component" value="Unassembled WGS sequence"/>
</dbReference>
<reference evidence="2" key="1">
    <citation type="submission" date="2015-03" db="EMBL/GenBank/DDBJ databases">
        <authorList>
            <person name="Urmite Genomes"/>
        </authorList>
    </citation>
    <scope>NUCLEOTIDE SEQUENCE [LARGE SCALE GENOMIC DNA]</scope>
    <source>
        <strain evidence="2">CSUR P1344</strain>
    </source>
</reference>
<proteinExistence type="predicted"/>
<dbReference type="EMBL" id="CTEC01000002">
    <property type="protein sequence ID" value="CQD18254.1"/>
    <property type="molecule type" value="Genomic_DNA"/>
</dbReference>
<evidence type="ECO:0000313" key="2">
    <source>
        <dbReference type="Proteomes" id="UP000199601"/>
    </source>
</evidence>